<gene>
    <name evidence="1" type="ORF">HNY73_001282</name>
</gene>
<evidence type="ECO:0000313" key="2">
    <source>
        <dbReference type="Proteomes" id="UP000807504"/>
    </source>
</evidence>
<sequence length="85" mass="9520">MDEYERITGNCRSKRDAHACSQFRDAPCTPACHARPCIFRIGIFEHSGGSQVHPVFPDEDGRGADMAAFTRKNEAKNTRTSIQHL</sequence>
<dbReference type="EMBL" id="JABXBU010000001">
    <property type="protein sequence ID" value="KAF8796958.1"/>
    <property type="molecule type" value="Genomic_DNA"/>
</dbReference>
<accession>A0A8T0G3C8</accession>
<reference evidence="1" key="2">
    <citation type="submission" date="2020-06" db="EMBL/GenBank/DDBJ databases">
        <authorList>
            <person name="Sheffer M."/>
        </authorList>
    </citation>
    <scope>NUCLEOTIDE SEQUENCE</scope>
</reference>
<protein>
    <submittedName>
        <fullName evidence="1">Uncharacterized protein</fullName>
    </submittedName>
</protein>
<keyword evidence="2" id="KW-1185">Reference proteome</keyword>
<comment type="caution">
    <text evidence="1">The sequence shown here is derived from an EMBL/GenBank/DDBJ whole genome shotgun (WGS) entry which is preliminary data.</text>
</comment>
<dbReference type="AlphaFoldDB" id="A0A8T0G3C8"/>
<reference evidence="1" key="1">
    <citation type="journal article" date="2020" name="bioRxiv">
        <title>Chromosome-level reference genome of the European wasp spider Argiope bruennichi: a resource for studies on range expansion and evolutionary adaptation.</title>
        <authorList>
            <person name="Sheffer M.M."/>
            <person name="Hoppe A."/>
            <person name="Krehenwinkel H."/>
            <person name="Uhl G."/>
            <person name="Kuss A.W."/>
            <person name="Jensen L."/>
            <person name="Jensen C."/>
            <person name="Gillespie R.G."/>
            <person name="Hoff K.J."/>
            <person name="Prost S."/>
        </authorList>
    </citation>
    <scope>NUCLEOTIDE SEQUENCE</scope>
</reference>
<dbReference type="Proteomes" id="UP000807504">
    <property type="component" value="Unassembled WGS sequence"/>
</dbReference>
<evidence type="ECO:0000313" key="1">
    <source>
        <dbReference type="EMBL" id="KAF8796958.1"/>
    </source>
</evidence>
<name>A0A8T0G3C8_ARGBR</name>
<proteinExistence type="predicted"/>
<organism evidence="1 2">
    <name type="scientific">Argiope bruennichi</name>
    <name type="common">Wasp spider</name>
    <name type="synonym">Aranea bruennichi</name>
    <dbReference type="NCBI Taxonomy" id="94029"/>
    <lineage>
        <taxon>Eukaryota</taxon>
        <taxon>Metazoa</taxon>
        <taxon>Ecdysozoa</taxon>
        <taxon>Arthropoda</taxon>
        <taxon>Chelicerata</taxon>
        <taxon>Arachnida</taxon>
        <taxon>Araneae</taxon>
        <taxon>Araneomorphae</taxon>
        <taxon>Entelegynae</taxon>
        <taxon>Araneoidea</taxon>
        <taxon>Araneidae</taxon>
        <taxon>Argiope</taxon>
    </lineage>
</organism>